<keyword evidence="2" id="KW-0808">Transferase</keyword>
<protein>
    <submittedName>
        <fullName evidence="4">OLC1v1016381C1</fullName>
    </submittedName>
</protein>
<keyword evidence="5" id="KW-1185">Reference proteome</keyword>
<dbReference type="PANTHER" id="PTHR43591:SF24">
    <property type="entry name" value="2-METHOXY-6-POLYPRENYL-1,4-BENZOQUINOL METHYLASE, MITOCHONDRIAL"/>
    <property type="match status" value="1"/>
</dbReference>
<dbReference type="Proteomes" id="UP001161247">
    <property type="component" value="Chromosome 8"/>
</dbReference>
<gene>
    <name evidence="4" type="ORF">OLC1_LOCUS22005</name>
</gene>
<name>A0AAV1E5C8_OLDCO</name>
<dbReference type="PROSITE" id="PS51608">
    <property type="entry name" value="SAM_MT_UBIE"/>
    <property type="match status" value="1"/>
</dbReference>
<keyword evidence="1" id="KW-0489">Methyltransferase</keyword>
<dbReference type="PANTHER" id="PTHR43591">
    <property type="entry name" value="METHYLTRANSFERASE"/>
    <property type="match status" value="1"/>
</dbReference>
<keyword evidence="3" id="KW-0949">S-adenosyl-L-methionine</keyword>
<dbReference type="InterPro" id="IPR004033">
    <property type="entry name" value="UbiE/COQ5_MeTrFase"/>
</dbReference>
<dbReference type="SUPFAM" id="SSF53335">
    <property type="entry name" value="S-adenosyl-L-methionine-dependent methyltransferases"/>
    <property type="match status" value="1"/>
</dbReference>
<organism evidence="4 5">
    <name type="scientific">Oldenlandia corymbosa var. corymbosa</name>
    <dbReference type="NCBI Taxonomy" id="529605"/>
    <lineage>
        <taxon>Eukaryota</taxon>
        <taxon>Viridiplantae</taxon>
        <taxon>Streptophyta</taxon>
        <taxon>Embryophyta</taxon>
        <taxon>Tracheophyta</taxon>
        <taxon>Spermatophyta</taxon>
        <taxon>Magnoliopsida</taxon>
        <taxon>eudicotyledons</taxon>
        <taxon>Gunneridae</taxon>
        <taxon>Pentapetalae</taxon>
        <taxon>asterids</taxon>
        <taxon>lamiids</taxon>
        <taxon>Gentianales</taxon>
        <taxon>Rubiaceae</taxon>
        <taxon>Rubioideae</taxon>
        <taxon>Spermacoceae</taxon>
        <taxon>Hedyotis-Oldenlandia complex</taxon>
        <taxon>Oldenlandia</taxon>
    </lineage>
</organism>
<sequence>MVYCLPTAFLKSSFEITSTGQNRRTLLSSRSGTLSGDHFRVPTWTALLLLQTARSFTTESLESMTKFTTFPTSAIYFPSVLIPSFQLNDLLSWRRHRVWKKGDCFHVAKEGDTVLDLCCGSGDLTFLLSEKVGSLVKVVGLDLSKELLTIATARQKSNSKECNKNIKWIEGDALDLQFPESYFDAVTIGYGIGSMKDRRKALKEIHRILKPGSKVSVLDYNKSNNRFKTFFQDRYLDNVVVPIAKSYGVGDSFRQHVSRKELEDLALEVGFSSAKHFELVLGRMGNFVATK</sequence>
<dbReference type="AlphaFoldDB" id="A0AAV1E5C8"/>
<evidence type="ECO:0000256" key="2">
    <source>
        <dbReference type="ARBA" id="ARBA00022679"/>
    </source>
</evidence>
<reference evidence="4" key="1">
    <citation type="submission" date="2023-03" db="EMBL/GenBank/DDBJ databases">
        <authorList>
            <person name="Julca I."/>
        </authorList>
    </citation>
    <scope>NUCLEOTIDE SEQUENCE</scope>
</reference>
<dbReference type="GO" id="GO:0032259">
    <property type="term" value="P:methylation"/>
    <property type="evidence" value="ECO:0007669"/>
    <property type="project" value="UniProtKB-KW"/>
</dbReference>
<evidence type="ECO:0000313" key="5">
    <source>
        <dbReference type="Proteomes" id="UP001161247"/>
    </source>
</evidence>
<evidence type="ECO:0000256" key="3">
    <source>
        <dbReference type="ARBA" id="ARBA00022691"/>
    </source>
</evidence>
<dbReference type="EMBL" id="OX459125">
    <property type="protein sequence ID" value="CAI9115476.1"/>
    <property type="molecule type" value="Genomic_DNA"/>
</dbReference>
<dbReference type="Pfam" id="PF01209">
    <property type="entry name" value="Ubie_methyltran"/>
    <property type="match status" value="1"/>
</dbReference>
<evidence type="ECO:0000313" key="4">
    <source>
        <dbReference type="EMBL" id="CAI9115476.1"/>
    </source>
</evidence>
<evidence type="ECO:0000256" key="1">
    <source>
        <dbReference type="ARBA" id="ARBA00022603"/>
    </source>
</evidence>
<dbReference type="CDD" id="cd02440">
    <property type="entry name" value="AdoMet_MTases"/>
    <property type="match status" value="1"/>
</dbReference>
<accession>A0AAV1E5C8</accession>
<proteinExistence type="predicted"/>
<dbReference type="GO" id="GO:0008168">
    <property type="term" value="F:methyltransferase activity"/>
    <property type="evidence" value="ECO:0007669"/>
    <property type="project" value="UniProtKB-KW"/>
</dbReference>
<dbReference type="InterPro" id="IPR029063">
    <property type="entry name" value="SAM-dependent_MTases_sf"/>
</dbReference>
<dbReference type="Gene3D" id="3.40.50.150">
    <property type="entry name" value="Vaccinia Virus protein VP39"/>
    <property type="match status" value="1"/>
</dbReference>